<keyword evidence="3 5" id="KW-1133">Transmembrane helix</keyword>
<dbReference type="InterPro" id="IPR003339">
    <property type="entry name" value="ABC/ECF_trnsptr_transmembrane"/>
</dbReference>
<feature type="transmembrane region" description="Helical" evidence="5">
    <location>
        <begin position="227"/>
        <end position="246"/>
    </location>
</feature>
<dbReference type="Pfam" id="PF02361">
    <property type="entry name" value="CbiQ"/>
    <property type="match status" value="1"/>
</dbReference>
<dbReference type="PANTHER" id="PTHR33514:SF13">
    <property type="entry name" value="PROTEIN ABCI12, CHLOROPLASTIC"/>
    <property type="match status" value="1"/>
</dbReference>
<feature type="transmembrane region" description="Helical" evidence="5">
    <location>
        <begin position="142"/>
        <end position="164"/>
    </location>
</feature>
<evidence type="ECO:0000256" key="4">
    <source>
        <dbReference type="ARBA" id="ARBA00023136"/>
    </source>
</evidence>
<dbReference type="Proteomes" id="UP000178082">
    <property type="component" value="Unassembled WGS sequence"/>
</dbReference>
<organism evidence="6 7">
    <name type="scientific">Candidatus Schekmanbacteria bacterium RIFCSPLOWO2_12_FULL_38_15</name>
    <dbReference type="NCBI Taxonomy" id="1817883"/>
    <lineage>
        <taxon>Bacteria</taxon>
        <taxon>Candidatus Schekmaniibacteriota</taxon>
    </lineage>
</organism>
<evidence type="ECO:0000313" key="6">
    <source>
        <dbReference type="EMBL" id="OGL53811.1"/>
    </source>
</evidence>
<evidence type="ECO:0000313" key="7">
    <source>
        <dbReference type="Proteomes" id="UP000178082"/>
    </source>
</evidence>
<accession>A0A1F7SJ63</accession>
<comment type="caution">
    <text evidence="6">The sequence shown here is derived from an EMBL/GenBank/DDBJ whole genome shotgun (WGS) entry which is preliminary data.</text>
</comment>
<keyword evidence="2 5" id="KW-0812">Transmembrane</keyword>
<evidence type="ECO:0000256" key="1">
    <source>
        <dbReference type="ARBA" id="ARBA00004141"/>
    </source>
</evidence>
<gene>
    <name evidence="6" type="ORF">A3G31_01685</name>
</gene>
<comment type="subcellular location">
    <subcellularLocation>
        <location evidence="1">Membrane</location>
        <topology evidence="1">Multi-pass membrane protein</topology>
    </subcellularLocation>
</comment>
<evidence type="ECO:0000256" key="3">
    <source>
        <dbReference type="ARBA" id="ARBA00022989"/>
    </source>
</evidence>
<protein>
    <submittedName>
        <fullName evidence="6">Cobalt ABC transporter permease</fullName>
    </submittedName>
</protein>
<feature type="transmembrane region" description="Helical" evidence="5">
    <location>
        <begin position="22"/>
        <end position="51"/>
    </location>
</feature>
<feature type="transmembrane region" description="Helical" evidence="5">
    <location>
        <begin position="102"/>
        <end position="121"/>
    </location>
</feature>
<proteinExistence type="predicted"/>
<dbReference type="PANTHER" id="PTHR33514">
    <property type="entry name" value="PROTEIN ABCI12, CHLOROPLASTIC"/>
    <property type="match status" value="1"/>
</dbReference>
<evidence type="ECO:0000256" key="2">
    <source>
        <dbReference type="ARBA" id="ARBA00022692"/>
    </source>
</evidence>
<name>A0A1F7SJ63_9BACT</name>
<sequence length="259" mass="29199">MNLYLYLDRKSLIHSLDPRTKIFLLLVTFVIGLLYQHPLYSFSVLLLVLLHGIISKTLLNLRTVWKLILIISLLTIPIWSFTAKGKTNLFWKVSSESLLYGISSAIEISLMIIAGIIFLLTTKNEDIALGLIKIGIPYRMSFAFSTALRLVPMLAGTGATVIQAQRSRGLDLDEGNIFERIKKYIPLLVPIFLSTIRNTNLLAQALESKGFGYKGKRTFYMMTEFRTADYLISVFLILVLVAAIYLKVKGYGKIDGLKL</sequence>
<feature type="transmembrane region" description="Helical" evidence="5">
    <location>
        <begin position="63"/>
        <end position="82"/>
    </location>
</feature>
<dbReference type="GO" id="GO:0005886">
    <property type="term" value="C:plasma membrane"/>
    <property type="evidence" value="ECO:0007669"/>
    <property type="project" value="TreeGrafter"/>
</dbReference>
<dbReference type="CDD" id="cd16914">
    <property type="entry name" value="EcfT"/>
    <property type="match status" value="1"/>
</dbReference>
<dbReference type="AlphaFoldDB" id="A0A1F7SJ63"/>
<reference evidence="6 7" key="1">
    <citation type="journal article" date="2016" name="Nat. Commun.">
        <title>Thousands of microbial genomes shed light on interconnected biogeochemical processes in an aquifer system.</title>
        <authorList>
            <person name="Anantharaman K."/>
            <person name="Brown C.T."/>
            <person name="Hug L.A."/>
            <person name="Sharon I."/>
            <person name="Castelle C.J."/>
            <person name="Probst A.J."/>
            <person name="Thomas B.C."/>
            <person name="Singh A."/>
            <person name="Wilkins M.J."/>
            <person name="Karaoz U."/>
            <person name="Brodie E.L."/>
            <person name="Williams K.H."/>
            <person name="Hubbard S.S."/>
            <person name="Banfield J.F."/>
        </authorList>
    </citation>
    <scope>NUCLEOTIDE SEQUENCE [LARGE SCALE GENOMIC DNA]</scope>
</reference>
<dbReference type="STRING" id="1817883.A3G31_01685"/>
<evidence type="ECO:0000256" key="5">
    <source>
        <dbReference type="SAM" id="Phobius"/>
    </source>
</evidence>
<dbReference type="EMBL" id="MGDI01000021">
    <property type="protein sequence ID" value="OGL53811.1"/>
    <property type="molecule type" value="Genomic_DNA"/>
</dbReference>
<keyword evidence="4 5" id="KW-0472">Membrane</keyword>